<gene>
    <name evidence="2" type="ORF">JQN83_10455</name>
</gene>
<proteinExistence type="predicted"/>
<sequence length="167" mass="18691">MEAFVLHQPFDPANQDVAEGFVIVRRSVLRRHWSTGRALAREFPGLTEQRSYYRDAGPDQARVSGPYDQLVAAFADERFAAAVRHLTAGLLTTRTIHGAGHSHRLVDEVLGRARPEAEWIYPVNDRTETWGYDQDAPEMFGSEPARLGGKPNCRELGLPRPAPLRTS</sequence>
<evidence type="ECO:0000313" key="3">
    <source>
        <dbReference type="Proteomes" id="UP000671399"/>
    </source>
</evidence>
<organism evidence="2 3">
    <name type="scientific">Micromonospora antibiotica</name>
    <dbReference type="NCBI Taxonomy" id="2807623"/>
    <lineage>
        <taxon>Bacteria</taxon>
        <taxon>Bacillati</taxon>
        <taxon>Actinomycetota</taxon>
        <taxon>Actinomycetes</taxon>
        <taxon>Micromonosporales</taxon>
        <taxon>Micromonosporaceae</taxon>
        <taxon>Micromonospora</taxon>
    </lineage>
</organism>
<comment type="caution">
    <text evidence="2">The sequence shown here is derived from an EMBL/GenBank/DDBJ whole genome shotgun (WGS) entry which is preliminary data.</text>
</comment>
<evidence type="ECO:0000256" key="1">
    <source>
        <dbReference type="SAM" id="MobiDB-lite"/>
    </source>
</evidence>
<dbReference type="EMBL" id="JAGFWR010000004">
    <property type="protein sequence ID" value="MBO4161232.1"/>
    <property type="molecule type" value="Genomic_DNA"/>
</dbReference>
<feature type="region of interest" description="Disordered" evidence="1">
    <location>
        <begin position="139"/>
        <end position="167"/>
    </location>
</feature>
<protein>
    <submittedName>
        <fullName evidence="2">Uncharacterized protein</fullName>
    </submittedName>
</protein>
<name>A0ABS3V6I5_9ACTN</name>
<evidence type="ECO:0000313" key="2">
    <source>
        <dbReference type="EMBL" id="MBO4161232.1"/>
    </source>
</evidence>
<keyword evidence="3" id="KW-1185">Reference proteome</keyword>
<dbReference type="RefSeq" id="WP_208566909.1">
    <property type="nucleotide sequence ID" value="NZ_JAGFWR010000004.1"/>
</dbReference>
<reference evidence="2 3" key="1">
    <citation type="submission" date="2021-03" db="EMBL/GenBank/DDBJ databases">
        <authorList>
            <person name="Lee D.-H."/>
        </authorList>
    </citation>
    <scope>NUCLEOTIDE SEQUENCE [LARGE SCALE GENOMIC DNA]</scope>
    <source>
        <strain evidence="2 3">MMS20-R2-23</strain>
    </source>
</reference>
<dbReference type="Proteomes" id="UP000671399">
    <property type="component" value="Unassembled WGS sequence"/>
</dbReference>
<accession>A0ABS3V6I5</accession>